<accession>A0AA41YKA0</accession>
<evidence type="ECO:0000256" key="3">
    <source>
        <dbReference type="ARBA" id="ARBA00022670"/>
    </source>
</evidence>
<keyword evidence="5" id="KW-0464">Manganese</keyword>
<dbReference type="RefSeq" id="WP_264711967.1">
    <property type="nucleotide sequence ID" value="NZ_JAPDNT010000001.1"/>
</dbReference>
<dbReference type="InterPro" id="IPR043472">
    <property type="entry name" value="Macro_dom-like"/>
</dbReference>
<keyword evidence="4" id="KW-0378">Hydrolase</keyword>
<keyword evidence="2 7" id="KW-0031">Aminopeptidase</keyword>
<protein>
    <submittedName>
        <fullName evidence="7">Leucyl aminopeptidase family protein</fullName>
    </submittedName>
</protein>
<gene>
    <name evidence="7" type="ORF">OL599_02310</name>
</gene>
<dbReference type="InterPro" id="IPR048816">
    <property type="entry name" value="Peptidase_M17_N_1"/>
</dbReference>
<dbReference type="Pfam" id="PF00883">
    <property type="entry name" value="Peptidase_M17"/>
    <property type="match status" value="1"/>
</dbReference>
<evidence type="ECO:0000256" key="4">
    <source>
        <dbReference type="ARBA" id="ARBA00022801"/>
    </source>
</evidence>
<dbReference type="Pfam" id="PF21337">
    <property type="entry name" value="Peptidase_M17_N_1"/>
    <property type="match status" value="1"/>
</dbReference>
<dbReference type="CDD" id="cd00433">
    <property type="entry name" value="Peptidase_M17"/>
    <property type="match status" value="1"/>
</dbReference>
<evidence type="ECO:0000313" key="7">
    <source>
        <dbReference type="EMBL" id="MCW3473398.1"/>
    </source>
</evidence>
<feature type="domain" description="Cytosol aminopeptidase" evidence="6">
    <location>
        <begin position="306"/>
        <end position="313"/>
    </location>
</feature>
<reference evidence="7" key="1">
    <citation type="submission" date="2022-09" db="EMBL/GenBank/DDBJ databases">
        <title>Rhodovastum sp. nov. RN2-1 isolated from soil in Seongnam, South Korea.</title>
        <authorList>
            <person name="Le N.T."/>
        </authorList>
    </citation>
    <scope>NUCLEOTIDE SEQUENCE</scope>
    <source>
        <strain evidence="7">RN2-1</strain>
    </source>
</reference>
<comment type="similarity">
    <text evidence="1">Belongs to the peptidase M17 family.</text>
</comment>
<dbReference type="Proteomes" id="UP001165679">
    <property type="component" value="Unassembled WGS sequence"/>
</dbReference>
<dbReference type="GO" id="GO:0005737">
    <property type="term" value="C:cytoplasm"/>
    <property type="evidence" value="ECO:0007669"/>
    <property type="project" value="InterPro"/>
</dbReference>
<keyword evidence="8" id="KW-1185">Reference proteome</keyword>
<dbReference type="Gene3D" id="3.40.630.10">
    <property type="entry name" value="Zn peptidases"/>
    <property type="match status" value="1"/>
</dbReference>
<dbReference type="PANTHER" id="PTHR11963:SF20">
    <property type="entry name" value="PEPTIDASE B"/>
    <property type="match status" value="1"/>
</dbReference>
<evidence type="ECO:0000313" key="8">
    <source>
        <dbReference type="Proteomes" id="UP001165679"/>
    </source>
</evidence>
<sequence length="460" mass="48434">MLDQDLPCIAADAAARPIHTVRPATLQPFLASLPPGQAGFLRDGGFTARADELILLPGGDGIAGAVLGLGDDRSPFAFGSLPFRLPEGNWRLEAGDFDASAAVLGFCLGGYRYGAFKPAKRASARLVVPPGHERALSQAAAAWMVRDLVNAPANLLGPAELADVALDLGRRHGADVMRVSGEALTAQYPTVATVGRGADRAPVVAGFSWRGSAATDSSPLVWLCGKGVCFDSGGYDLKPAAGMLRMKKDMGGAATVLGIARILMEADLPLRLAVRIGCVENSVSGQAFRPMDVIRTRRGLTVEVGNTDAEGRLVLCDLLAEASDEKPDLLLDCATLTGAARVAVGPDLPALFANDEAWAESFLGAGMDASDPMWRLPLWDGYDAWLDSPVADLNNVSSKPFAGAVVAALFMRRFLAPGTPWAHLDLYAWNDTTRPGRPEGGEALGMRAACLAIERKLFTT</sequence>
<dbReference type="Gene3D" id="3.40.220.10">
    <property type="entry name" value="Leucine Aminopeptidase, subunit E, domain 1"/>
    <property type="match status" value="1"/>
</dbReference>
<dbReference type="InterPro" id="IPR000819">
    <property type="entry name" value="Peptidase_M17_C"/>
</dbReference>
<dbReference type="GO" id="GO:0070006">
    <property type="term" value="F:metalloaminopeptidase activity"/>
    <property type="evidence" value="ECO:0007669"/>
    <property type="project" value="InterPro"/>
</dbReference>
<dbReference type="InterPro" id="IPR011356">
    <property type="entry name" value="Leucine_aapep/pepB"/>
</dbReference>
<name>A0AA41YKA0_9PROT</name>
<dbReference type="PANTHER" id="PTHR11963">
    <property type="entry name" value="LEUCINE AMINOPEPTIDASE-RELATED"/>
    <property type="match status" value="1"/>
</dbReference>
<evidence type="ECO:0000259" key="6">
    <source>
        <dbReference type="PROSITE" id="PS00631"/>
    </source>
</evidence>
<keyword evidence="3" id="KW-0645">Protease</keyword>
<evidence type="ECO:0000256" key="2">
    <source>
        <dbReference type="ARBA" id="ARBA00022438"/>
    </source>
</evidence>
<reference evidence="7" key="2">
    <citation type="submission" date="2022-10" db="EMBL/GenBank/DDBJ databases">
        <authorList>
            <person name="Trinh H.N."/>
        </authorList>
    </citation>
    <scope>NUCLEOTIDE SEQUENCE</scope>
    <source>
        <strain evidence="7">RN2-1</strain>
    </source>
</reference>
<dbReference type="GO" id="GO:0030145">
    <property type="term" value="F:manganese ion binding"/>
    <property type="evidence" value="ECO:0007669"/>
    <property type="project" value="InterPro"/>
</dbReference>
<organism evidence="7 8">
    <name type="scientific">Limobrevibacterium gyesilva</name>
    <dbReference type="NCBI Taxonomy" id="2991712"/>
    <lineage>
        <taxon>Bacteria</taxon>
        <taxon>Pseudomonadati</taxon>
        <taxon>Pseudomonadota</taxon>
        <taxon>Alphaproteobacteria</taxon>
        <taxon>Acetobacterales</taxon>
        <taxon>Acetobacteraceae</taxon>
        <taxon>Limobrevibacterium</taxon>
    </lineage>
</organism>
<comment type="caution">
    <text evidence="7">The sequence shown here is derived from an EMBL/GenBank/DDBJ whole genome shotgun (WGS) entry which is preliminary data.</text>
</comment>
<dbReference type="PRINTS" id="PR00481">
    <property type="entry name" value="LAMNOPPTDASE"/>
</dbReference>
<dbReference type="SUPFAM" id="SSF53187">
    <property type="entry name" value="Zn-dependent exopeptidases"/>
    <property type="match status" value="1"/>
</dbReference>
<dbReference type="GO" id="GO:0006508">
    <property type="term" value="P:proteolysis"/>
    <property type="evidence" value="ECO:0007669"/>
    <property type="project" value="UniProtKB-KW"/>
</dbReference>
<dbReference type="AlphaFoldDB" id="A0AA41YKA0"/>
<dbReference type="EMBL" id="JAPDNT010000001">
    <property type="protein sequence ID" value="MCW3473398.1"/>
    <property type="molecule type" value="Genomic_DNA"/>
</dbReference>
<dbReference type="PROSITE" id="PS00631">
    <property type="entry name" value="CYTOSOL_AP"/>
    <property type="match status" value="1"/>
</dbReference>
<evidence type="ECO:0000256" key="1">
    <source>
        <dbReference type="ARBA" id="ARBA00009528"/>
    </source>
</evidence>
<proteinExistence type="inferred from homology"/>
<evidence type="ECO:0000256" key="5">
    <source>
        <dbReference type="ARBA" id="ARBA00023211"/>
    </source>
</evidence>